<dbReference type="InterPro" id="IPR010419">
    <property type="entry name" value="CO_DH_gsu"/>
</dbReference>
<dbReference type="Pfam" id="PF06240">
    <property type="entry name" value="COXG"/>
    <property type="match status" value="1"/>
</dbReference>
<proteinExistence type="predicted"/>
<protein>
    <submittedName>
        <fullName evidence="1">Carbon monoxide dehydrogenase</fullName>
    </submittedName>
</protein>
<dbReference type="InterPro" id="IPR023393">
    <property type="entry name" value="START-like_dom_sf"/>
</dbReference>
<dbReference type="AlphaFoldDB" id="A0A0J6T894"/>
<dbReference type="Proteomes" id="UP000035955">
    <property type="component" value="Unassembled WGS sequence"/>
</dbReference>
<dbReference type="PANTHER" id="PTHR38588">
    <property type="entry name" value="BLL0334 PROTEIN"/>
    <property type="match status" value="1"/>
</dbReference>
<dbReference type="Gene3D" id="3.30.530.20">
    <property type="match status" value="1"/>
</dbReference>
<dbReference type="SUPFAM" id="SSF55961">
    <property type="entry name" value="Bet v1-like"/>
    <property type="match status" value="1"/>
</dbReference>
<dbReference type="PATRIC" id="fig|298794.3.peg.3594"/>
<sequence>MAMTMTGEVVLPADQQTVWEKLNDPEVLKRCIPGCDTLEKVGDNELQASAKIAVGPVKATFKGKVTLTDIDPPNGYRITGEGQGGVAGFAKGGAVVRLEPAEDGQTKMTYDVEASVGGKLAQLGGRLINGVAKKYADNFFDTFAKEVQGGEVGSETSAA</sequence>
<evidence type="ECO:0000313" key="2">
    <source>
        <dbReference type="Proteomes" id="UP000035955"/>
    </source>
</evidence>
<keyword evidence="2" id="KW-1185">Reference proteome</keyword>
<evidence type="ECO:0000313" key="1">
    <source>
        <dbReference type="EMBL" id="KMO42144.1"/>
    </source>
</evidence>
<comment type="caution">
    <text evidence="1">The sequence shown here is derived from an EMBL/GenBank/DDBJ whole genome shotgun (WGS) entry which is preliminary data.</text>
</comment>
<name>A0A0J6T894_9HYPH</name>
<dbReference type="OrthoDB" id="9787428at2"/>
<dbReference type="CDD" id="cd05018">
    <property type="entry name" value="CoxG"/>
    <property type="match status" value="1"/>
</dbReference>
<dbReference type="PANTHER" id="PTHR38588:SF1">
    <property type="entry name" value="BLL0334 PROTEIN"/>
    <property type="match status" value="1"/>
</dbReference>
<dbReference type="EMBL" id="LABY01000023">
    <property type="protein sequence ID" value="KMO42144.1"/>
    <property type="molecule type" value="Genomic_DNA"/>
</dbReference>
<gene>
    <name evidence="1" type="ORF">VQ02_03865</name>
</gene>
<accession>A0A0J6T894</accession>
<dbReference type="RefSeq" id="WP_048442844.1">
    <property type="nucleotide sequence ID" value="NZ_LABY01000023.1"/>
</dbReference>
<organism evidence="1 2">
    <name type="scientific">Methylobacterium variabile</name>
    <dbReference type="NCBI Taxonomy" id="298794"/>
    <lineage>
        <taxon>Bacteria</taxon>
        <taxon>Pseudomonadati</taxon>
        <taxon>Pseudomonadota</taxon>
        <taxon>Alphaproteobacteria</taxon>
        <taxon>Hyphomicrobiales</taxon>
        <taxon>Methylobacteriaceae</taxon>
        <taxon>Methylobacterium</taxon>
    </lineage>
</organism>
<reference evidence="1 2" key="1">
    <citation type="submission" date="2015-03" db="EMBL/GenBank/DDBJ databases">
        <title>Genome sequencing of Methylobacterium variabile DSM 16961.</title>
        <authorList>
            <person name="Chaudhry V."/>
            <person name="Patil P.B."/>
        </authorList>
    </citation>
    <scope>NUCLEOTIDE SEQUENCE [LARGE SCALE GENOMIC DNA]</scope>
    <source>
        <strain evidence="1 2">DSM 16961</strain>
    </source>
</reference>